<evidence type="ECO:0000259" key="7">
    <source>
        <dbReference type="Pfam" id="PF03241"/>
    </source>
</evidence>
<feature type="domain" description="HpaB/PvcC/4-BUDH N-terminal" evidence="8">
    <location>
        <begin position="30"/>
        <end position="295"/>
    </location>
</feature>
<dbReference type="GO" id="GO:0052881">
    <property type="term" value="F:4-hydroxyphenylacetate 3-monooxygenase activity"/>
    <property type="evidence" value="ECO:0007669"/>
    <property type="project" value="UniProtKB-EC"/>
</dbReference>
<feature type="binding site" evidence="6">
    <location>
        <position position="211"/>
    </location>
    <ligand>
        <name>FAD</name>
        <dbReference type="ChEBI" id="CHEBI:57692"/>
    </ligand>
</feature>
<dbReference type="InterPro" id="IPR036250">
    <property type="entry name" value="AcylCo_DH-like_C"/>
</dbReference>
<accession>A0A2S3W2U9</accession>
<dbReference type="Gene3D" id="1.20.140.10">
    <property type="entry name" value="Butyryl-CoA Dehydrogenase, subunit A, domain 3"/>
    <property type="match status" value="1"/>
</dbReference>
<keyword evidence="10" id="KW-1185">Reference proteome</keyword>
<dbReference type="PIRSF" id="PIRSF000331">
    <property type="entry name" value="HpaA_HpaB"/>
    <property type="match status" value="1"/>
</dbReference>
<dbReference type="FunFam" id="1.10.3140.10:FF:000001">
    <property type="entry name" value="4-hydroxyphenylacetate 3-monooxygenase oxygenase component"/>
    <property type="match status" value="1"/>
</dbReference>
<dbReference type="PANTHER" id="PTHR36117">
    <property type="entry name" value="4-HYDROXYPHENYLACETATE 3-MONOOXYGENASE-RELATED"/>
    <property type="match status" value="1"/>
</dbReference>
<dbReference type="PIRSF" id="PIRSF500125">
    <property type="entry name" value="4_HPA_large"/>
    <property type="match status" value="1"/>
</dbReference>
<dbReference type="Gene3D" id="1.10.3140.10">
    <property type="entry name" value="4-hydroxybutyryl-coa dehydratase, domain 1"/>
    <property type="match status" value="1"/>
</dbReference>
<dbReference type="AlphaFoldDB" id="A0A2S3W2U9"/>
<dbReference type="GO" id="GO:0016627">
    <property type="term" value="F:oxidoreductase activity, acting on the CH-CH group of donors"/>
    <property type="evidence" value="ECO:0007669"/>
    <property type="project" value="InterPro"/>
</dbReference>
<dbReference type="SUPFAM" id="SSF47203">
    <property type="entry name" value="Acyl-CoA dehydrogenase C-terminal domain-like"/>
    <property type="match status" value="1"/>
</dbReference>
<evidence type="ECO:0000313" key="10">
    <source>
        <dbReference type="Proteomes" id="UP000237344"/>
    </source>
</evidence>
<dbReference type="SUPFAM" id="SSF56645">
    <property type="entry name" value="Acyl-CoA dehydrogenase NM domain-like"/>
    <property type="match status" value="1"/>
</dbReference>
<dbReference type="Pfam" id="PF11794">
    <property type="entry name" value="HpaB_N"/>
    <property type="match status" value="1"/>
</dbReference>
<organism evidence="9 10">
    <name type="scientific">Novacetimonas maltaceti</name>
    <dbReference type="NCBI Taxonomy" id="1203393"/>
    <lineage>
        <taxon>Bacteria</taxon>
        <taxon>Pseudomonadati</taxon>
        <taxon>Pseudomonadota</taxon>
        <taxon>Alphaproteobacteria</taxon>
        <taxon>Acetobacterales</taxon>
        <taxon>Acetobacteraceae</taxon>
        <taxon>Novacetimonas</taxon>
    </lineage>
</organism>
<dbReference type="InterPro" id="IPR046373">
    <property type="entry name" value="Acyl-CoA_Oxase/DH_mid-dom_sf"/>
</dbReference>
<dbReference type="InterPro" id="IPR004925">
    <property type="entry name" value="HpaB/PvcC/4-BUDH"/>
</dbReference>
<dbReference type="OrthoDB" id="7233724at2"/>
<evidence type="ECO:0000256" key="6">
    <source>
        <dbReference type="PIRSR" id="PIRSR000331-2"/>
    </source>
</evidence>
<evidence type="ECO:0000259" key="8">
    <source>
        <dbReference type="Pfam" id="PF11794"/>
    </source>
</evidence>
<sequence>MTTPISAKAATTSTAIPASRTAQAPVLPFTGAEYLESLRDGRSVFINGERVTDVTTHPAMRNSVRSLARLYDALHDPAKKEVLTSPTDTGSGGFTHKYFRVAHSVDDLVAQQGAIAEWARMSYGWMGRTADYKAALMNTLGANADWYGPFRDNALAWHRRAQERVLFMNHAIVNPPIDRHKEAQDIKDVFVHITKETDAGIYVSGAKVVATSSALTHCNFLAQGSAAVTSDPSMSVMFIVPMNAPGIKMICRVSYEETANRVGQPFDYPLSSRFDENDAILVLDNVFVPWEDVLVLRDAKKIMSFHPASGFMHGYCFQGCTRFAVKLDFLAGALAKALRCTGGDAFRGNQAALGEVIAFRHMFWAFSNAMARNPVEWVNGAVLPNLEAALSYRAFMSEAYPRVIDLIRRTVASGLIYLPSSARDFDNPEIDRYLSQYVRGSNDIGHVERIKLMKLLWDATGTEFGGRHALYELNYAGAPEEVRLQILKGAERNGILRDMEALVDCCMGDYDEKGWTGDTWLPPIGCA</sequence>
<feature type="binding site" evidence="6">
    <location>
        <begin position="170"/>
        <end position="172"/>
    </location>
    <ligand>
        <name>FAD</name>
        <dbReference type="ChEBI" id="CHEBI:57692"/>
    </ligand>
</feature>
<dbReference type="Proteomes" id="UP000237344">
    <property type="component" value="Unassembled WGS sequence"/>
</dbReference>
<dbReference type="Gene3D" id="2.40.110.10">
    <property type="entry name" value="Butyryl-CoA Dehydrogenase, subunit A, domain 2"/>
    <property type="match status" value="1"/>
</dbReference>
<dbReference type="FunFam" id="2.40.110.10:FF:000026">
    <property type="entry name" value="4-hydroxyphenylacetate 3-monooxygenase oxygenase component"/>
    <property type="match status" value="1"/>
</dbReference>
<dbReference type="Pfam" id="PF03241">
    <property type="entry name" value="HpaB"/>
    <property type="match status" value="1"/>
</dbReference>
<dbReference type="PANTHER" id="PTHR36117:SF3">
    <property type="entry name" value="4-HYDROXYPHENYLACETATE 3-MONOOXYGENASE-RELATED"/>
    <property type="match status" value="1"/>
</dbReference>
<dbReference type="InterPro" id="IPR024719">
    <property type="entry name" value="HpaB/PvcC/4-BUDH_C"/>
</dbReference>
<dbReference type="InterPro" id="IPR024677">
    <property type="entry name" value="HpaB/PvcC"/>
</dbReference>
<keyword evidence="3 9" id="KW-0560">Oxidoreductase</keyword>
<name>A0A2S3W2U9_9PROT</name>
<dbReference type="RefSeq" id="WP_110094748.1">
    <property type="nucleotide sequence ID" value="NZ_NKUE01000011.1"/>
</dbReference>
<evidence type="ECO:0000256" key="4">
    <source>
        <dbReference type="ARBA" id="ARBA00023033"/>
    </source>
</evidence>
<dbReference type="EMBL" id="POTC01000010">
    <property type="protein sequence ID" value="POF63191.1"/>
    <property type="molecule type" value="Genomic_DNA"/>
</dbReference>
<dbReference type="EC" id="1.14.14.9" evidence="9"/>
<keyword evidence="2 6" id="KW-0274">FAD</keyword>
<keyword evidence="1" id="KW-0285">Flavoprotein</keyword>
<gene>
    <name evidence="9" type="primary">hpaB</name>
    <name evidence="9" type="ORF">KMAL_10980</name>
</gene>
<comment type="similarity">
    <text evidence="5">Belongs to the FADH(2)-utilizing monooxygenase family.</text>
</comment>
<keyword evidence="4 9" id="KW-0503">Monooxygenase</keyword>
<reference evidence="9 10" key="1">
    <citation type="submission" date="2018-01" db="EMBL/GenBank/DDBJ databases">
        <title>Draft Genome Sequence of Komagataeibacter maltaceti LMG 1529, a Vinegar Producing Acetic Acid Bacterium Isolated from Malt Vinegar Brewery Acetifiers.</title>
        <authorList>
            <person name="Zhang Q."/>
            <person name="Hollensteiner J."/>
            <person name="Poehlein A."/>
            <person name="Daniel R."/>
        </authorList>
    </citation>
    <scope>NUCLEOTIDE SEQUENCE [LARGE SCALE GENOMIC DNA]</scope>
    <source>
        <strain evidence="9 10">LMG 1529</strain>
    </source>
</reference>
<evidence type="ECO:0000256" key="2">
    <source>
        <dbReference type="ARBA" id="ARBA00022827"/>
    </source>
</evidence>
<evidence type="ECO:0000256" key="3">
    <source>
        <dbReference type="ARBA" id="ARBA00023002"/>
    </source>
</evidence>
<dbReference type="InterPro" id="IPR024674">
    <property type="entry name" value="HpaB/PvcC/4-BUDH_N"/>
</dbReference>
<evidence type="ECO:0000256" key="5">
    <source>
        <dbReference type="ARBA" id="ARBA00061227"/>
    </source>
</evidence>
<protein>
    <submittedName>
        <fullName evidence="9">4-hydroxyphenylacetate 3-monooxygenase oxygenase component</fullName>
        <ecNumber evidence="9">1.14.14.9</ecNumber>
    </submittedName>
</protein>
<evidence type="ECO:0000256" key="1">
    <source>
        <dbReference type="ARBA" id="ARBA00022630"/>
    </source>
</evidence>
<comment type="caution">
    <text evidence="9">The sequence shown here is derived from an EMBL/GenBank/DDBJ whole genome shotgun (WGS) entry which is preliminary data.</text>
</comment>
<evidence type="ECO:0000313" key="9">
    <source>
        <dbReference type="EMBL" id="POF63191.1"/>
    </source>
</evidence>
<feature type="domain" description="HpaB/PvcC/4-BUDH C-terminal" evidence="7">
    <location>
        <begin position="305"/>
        <end position="503"/>
    </location>
</feature>
<dbReference type="InterPro" id="IPR009100">
    <property type="entry name" value="AcylCoA_DH/oxidase_NM_dom_sf"/>
</dbReference>
<proteinExistence type="inferred from homology"/>